<sequence length="36" mass="4137">MVEYGKYLPCLPFLLLLINIYKKFQKVLACFGSIGL</sequence>
<proteinExistence type="predicted"/>
<protein>
    <submittedName>
        <fullName evidence="1">Uncharacterized protein</fullName>
    </submittedName>
</protein>
<evidence type="ECO:0000313" key="1">
    <source>
        <dbReference type="EMBL" id="XHV14956.1"/>
    </source>
</evidence>
<reference evidence="1" key="1">
    <citation type="submission" date="2024-10" db="EMBL/GenBank/DDBJ databases">
        <authorList>
            <person name="Jemina J."/>
            <person name="Pratiankara J.K."/>
            <person name="Shobana S."/>
        </authorList>
    </citation>
    <scope>NUCLEOTIDE SEQUENCE</scope>
</reference>
<organism evidence="1">
    <name type="scientific">Klebsiella phage Hope</name>
    <dbReference type="NCBI Taxonomy" id="3350564"/>
    <lineage>
        <taxon>Viruses</taxon>
        <taxon>Duplodnaviria</taxon>
        <taxon>Heunggongvirae</taxon>
        <taxon>Uroviricota</taxon>
        <taxon>Caudoviricetes</taxon>
    </lineage>
</organism>
<dbReference type="EMBL" id="PQ374180">
    <property type="protein sequence ID" value="XHV14956.1"/>
    <property type="molecule type" value="Genomic_DNA"/>
</dbReference>
<accession>A0AB74UQE4</accession>
<name>A0AB74UQE4_9CAUD</name>
<gene>
    <name evidence="1" type="ORF">LOLGXRTD_CDS0042</name>
</gene>